<organism evidence="1 2">
    <name type="scientific">Pseudomonas aeruginosa</name>
    <dbReference type="NCBI Taxonomy" id="287"/>
    <lineage>
        <taxon>Bacteria</taxon>
        <taxon>Pseudomonadati</taxon>
        <taxon>Pseudomonadota</taxon>
        <taxon>Gammaproteobacteria</taxon>
        <taxon>Pseudomonadales</taxon>
        <taxon>Pseudomonadaceae</taxon>
        <taxon>Pseudomonas</taxon>
    </lineage>
</organism>
<protein>
    <submittedName>
        <fullName evidence="1">Uncharacterized protein</fullName>
    </submittedName>
</protein>
<dbReference type="Proteomes" id="UP001297540">
    <property type="component" value="Chromosome"/>
</dbReference>
<reference evidence="1" key="2">
    <citation type="submission" date="2023-10" db="EMBL/GenBank/DDBJ databases">
        <title>Pathogen: clinical or host-associated sample.</title>
        <authorList>
            <person name="Hergert J."/>
            <person name="Casey R."/>
            <person name="Wagner J."/>
            <person name="Young E.L."/>
            <person name="Oakeson K.F."/>
        </authorList>
    </citation>
    <scope>NUCLEOTIDE SEQUENCE</scope>
    <source>
        <strain evidence="1">2021CK-01020</strain>
    </source>
</reference>
<evidence type="ECO:0000313" key="1">
    <source>
        <dbReference type="EMBL" id="WOS81234.1"/>
    </source>
</evidence>
<dbReference type="AlphaFoldDB" id="A0AAQ3LVK0"/>
<sequence length="111" mass="11725">MAALNVTQAGVTTVVQEFDAAASAVVHHEKISSSMAAFSVPELLGLMGRRVHLVRFPGRAFECQLSAQVMAVVVPAPNAPIGASLVLFEDGESVDLMDYVDASELRLVAVE</sequence>
<proteinExistence type="predicted"/>
<reference evidence="1" key="1">
    <citation type="submission" date="2023-06" db="EMBL/GenBank/DDBJ databases">
        <authorList>
            <consortium name="Clinical and Environmental Microbiology Branch: Whole genome sequencing antimicrobial resistance pathogens in the healthcare setting"/>
        </authorList>
    </citation>
    <scope>NUCLEOTIDE SEQUENCE</scope>
    <source>
        <strain evidence="1">2021CK-01020</strain>
    </source>
</reference>
<name>A0AAQ3LVK0_PSEAI</name>
<evidence type="ECO:0000313" key="2">
    <source>
        <dbReference type="Proteomes" id="UP001297540"/>
    </source>
</evidence>
<dbReference type="EMBL" id="CP136986">
    <property type="protein sequence ID" value="WOS81234.1"/>
    <property type="molecule type" value="Genomic_DNA"/>
</dbReference>
<gene>
    <name evidence="1" type="ORF">L4V69_19315</name>
</gene>
<accession>A0AAQ3LVK0</accession>